<sequence length="214" mass="20518">MNHLQGKRKLSTSAGLGLAVAALAAFAAACGSGSSSSSPAPTPSAHSSARSAQSAVQAAGSGKGSGTGSGSGTAVSVDARSGSLGTYLTDSAGRTLYLFASDTGSRSTCDGACAAQWPPLTASGTAKAGSGVTGGKLNTIARSDGSRQVTYNGHPLYYFKGDSAAGQTNGEGLNGFGANWYVVSPTGDRIAPAASSSAPSSASSGAGGYGSAGY</sequence>
<gene>
    <name evidence="3" type="ORF">HA039_24705</name>
</gene>
<feature type="region of interest" description="Disordered" evidence="1">
    <location>
        <begin position="190"/>
        <end position="214"/>
    </location>
</feature>
<dbReference type="KEGG" id="slia:HA039_24705"/>
<feature type="compositionally biased region" description="Low complexity" evidence="1">
    <location>
        <begin position="191"/>
        <end position="204"/>
    </location>
</feature>
<accession>A0A6G9H432</accession>
<dbReference type="EMBL" id="CP050177">
    <property type="protein sequence ID" value="QIQ05049.1"/>
    <property type="molecule type" value="Genomic_DNA"/>
</dbReference>
<feature type="compositionally biased region" description="Gly residues" evidence="1">
    <location>
        <begin position="205"/>
        <end position="214"/>
    </location>
</feature>
<protein>
    <recommendedName>
        <fullName evidence="5">Lipoprotein</fullName>
    </recommendedName>
</protein>
<keyword evidence="2" id="KW-0732">Signal</keyword>
<evidence type="ECO:0008006" key="5">
    <source>
        <dbReference type="Google" id="ProtNLM"/>
    </source>
</evidence>
<feature type="signal peptide" evidence="2">
    <location>
        <begin position="1"/>
        <end position="27"/>
    </location>
</feature>
<reference evidence="3 4" key="1">
    <citation type="submission" date="2020-03" db="EMBL/GenBank/DDBJ databases">
        <title>A novel species.</title>
        <authorList>
            <person name="Gao J."/>
        </authorList>
    </citation>
    <scope>NUCLEOTIDE SEQUENCE [LARGE SCALE GENOMIC DNA]</scope>
    <source>
        <strain evidence="3 4">QMT-12</strain>
    </source>
</reference>
<dbReference type="RefSeq" id="WP_167033520.1">
    <property type="nucleotide sequence ID" value="NZ_CP050177.1"/>
</dbReference>
<dbReference type="Pfam" id="PF03640">
    <property type="entry name" value="Lipoprotein_15"/>
    <property type="match status" value="2"/>
</dbReference>
<dbReference type="PANTHER" id="PTHR39335:SF1">
    <property type="entry name" value="BLL4220 PROTEIN"/>
    <property type="match status" value="1"/>
</dbReference>
<dbReference type="InterPro" id="IPR005297">
    <property type="entry name" value="Lipoprotein_repeat"/>
</dbReference>
<dbReference type="PROSITE" id="PS51257">
    <property type="entry name" value="PROKAR_LIPOPROTEIN"/>
    <property type="match status" value="1"/>
</dbReference>
<feature type="compositionally biased region" description="Low complexity" evidence="1">
    <location>
        <begin position="35"/>
        <end position="60"/>
    </location>
</feature>
<name>A0A6G9H432_9ACTN</name>
<evidence type="ECO:0000313" key="4">
    <source>
        <dbReference type="Proteomes" id="UP000501179"/>
    </source>
</evidence>
<organism evidence="3 4">
    <name type="scientific">Streptomyces liangshanensis</name>
    <dbReference type="NCBI Taxonomy" id="2717324"/>
    <lineage>
        <taxon>Bacteria</taxon>
        <taxon>Bacillati</taxon>
        <taxon>Actinomycetota</taxon>
        <taxon>Actinomycetes</taxon>
        <taxon>Kitasatosporales</taxon>
        <taxon>Streptomycetaceae</taxon>
        <taxon>Streptomyces</taxon>
    </lineage>
</organism>
<dbReference type="PANTHER" id="PTHR39335">
    <property type="entry name" value="BLL4220 PROTEIN"/>
    <property type="match status" value="1"/>
</dbReference>
<feature type="chain" id="PRO_5038496524" description="Lipoprotein" evidence="2">
    <location>
        <begin position="28"/>
        <end position="214"/>
    </location>
</feature>
<dbReference type="Proteomes" id="UP000501179">
    <property type="component" value="Chromosome"/>
</dbReference>
<evidence type="ECO:0000256" key="2">
    <source>
        <dbReference type="SAM" id="SignalP"/>
    </source>
</evidence>
<evidence type="ECO:0000313" key="3">
    <source>
        <dbReference type="EMBL" id="QIQ05049.1"/>
    </source>
</evidence>
<keyword evidence="4" id="KW-1185">Reference proteome</keyword>
<dbReference type="GO" id="GO:0043448">
    <property type="term" value="P:alkane catabolic process"/>
    <property type="evidence" value="ECO:0007669"/>
    <property type="project" value="TreeGrafter"/>
</dbReference>
<feature type="compositionally biased region" description="Gly residues" evidence="1">
    <location>
        <begin position="61"/>
        <end position="71"/>
    </location>
</feature>
<proteinExistence type="predicted"/>
<evidence type="ECO:0000256" key="1">
    <source>
        <dbReference type="SAM" id="MobiDB-lite"/>
    </source>
</evidence>
<feature type="region of interest" description="Disordered" evidence="1">
    <location>
        <begin position="35"/>
        <end position="73"/>
    </location>
</feature>
<dbReference type="AlphaFoldDB" id="A0A6G9H432"/>